<evidence type="ECO:0000256" key="1">
    <source>
        <dbReference type="SAM" id="Phobius"/>
    </source>
</evidence>
<reference evidence="2" key="1">
    <citation type="submission" date="2021-06" db="EMBL/GenBank/DDBJ databases">
        <authorList>
            <person name="Hodson N. C."/>
            <person name="Mongue J. A."/>
            <person name="Jaron S. K."/>
        </authorList>
    </citation>
    <scope>NUCLEOTIDE SEQUENCE</scope>
</reference>
<gene>
    <name evidence="2" type="ORF">AFUS01_LOCUS8558</name>
</gene>
<evidence type="ECO:0000313" key="3">
    <source>
        <dbReference type="Proteomes" id="UP000708208"/>
    </source>
</evidence>
<name>A0A8J2NS51_9HEXA</name>
<dbReference type="Proteomes" id="UP000708208">
    <property type="component" value="Unassembled WGS sequence"/>
</dbReference>
<protein>
    <submittedName>
        <fullName evidence="2">Uncharacterized protein</fullName>
    </submittedName>
</protein>
<dbReference type="EMBL" id="CAJVCH010059680">
    <property type="protein sequence ID" value="CAG7719223.1"/>
    <property type="molecule type" value="Genomic_DNA"/>
</dbReference>
<accession>A0A8J2NS51</accession>
<dbReference type="AlphaFoldDB" id="A0A8J2NS51"/>
<proteinExistence type="predicted"/>
<keyword evidence="3" id="KW-1185">Reference proteome</keyword>
<feature type="transmembrane region" description="Helical" evidence="1">
    <location>
        <begin position="6"/>
        <end position="24"/>
    </location>
</feature>
<sequence>GIDTKLSTGAIFVVCIFYSSIGGLKA</sequence>
<feature type="non-terminal residue" evidence="2">
    <location>
        <position position="26"/>
    </location>
</feature>
<comment type="caution">
    <text evidence="2">The sequence shown here is derived from an EMBL/GenBank/DDBJ whole genome shotgun (WGS) entry which is preliminary data.</text>
</comment>
<feature type="non-terminal residue" evidence="2">
    <location>
        <position position="1"/>
    </location>
</feature>
<organism evidence="2 3">
    <name type="scientific">Allacma fusca</name>
    <dbReference type="NCBI Taxonomy" id="39272"/>
    <lineage>
        <taxon>Eukaryota</taxon>
        <taxon>Metazoa</taxon>
        <taxon>Ecdysozoa</taxon>
        <taxon>Arthropoda</taxon>
        <taxon>Hexapoda</taxon>
        <taxon>Collembola</taxon>
        <taxon>Symphypleona</taxon>
        <taxon>Sminthuridae</taxon>
        <taxon>Allacma</taxon>
    </lineage>
</organism>
<keyword evidence="1" id="KW-0812">Transmembrane</keyword>
<keyword evidence="1" id="KW-0472">Membrane</keyword>
<evidence type="ECO:0000313" key="2">
    <source>
        <dbReference type="EMBL" id="CAG7719223.1"/>
    </source>
</evidence>
<keyword evidence="1" id="KW-1133">Transmembrane helix</keyword>